<gene>
    <name evidence="1" type="ORF">S01H1_75220</name>
</gene>
<evidence type="ECO:0000313" key="1">
    <source>
        <dbReference type="EMBL" id="GAG47901.1"/>
    </source>
</evidence>
<reference evidence="1" key="1">
    <citation type="journal article" date="2014" name="Front. Microbiol.">
        <title>High frequency of phylogenetically diverse reductive dehalogenase-homologous genes in deep subseafloor sedimentary metagenomes.</title>
        <authorList>
            <person name="Kawai M."/>
            <person name="Futagami T."/>
            <person name="Toyoda A."/>
            <person name="Takaki Y."/>
            <person name="Nishi S."/>
            <person name="Hori S."/>
            <person name="Arai W."/>
            <person name="Tsubouchi T."/>
            <person name="Morono Y."/>
            <person name="Uchiyama I."/>
            <person name="Ito T."/>
            <person name="Fujiyama A."/>
            <person name="Inagaki F."/>
            <person name="Takami H."/>
        </authorList>
    </citation>
    <scope>NUCLEOTIDE SEQUENCE</scope>
    <source>
        <strain evidence="1">Expedition CK06-06</strain>
    </source>
</reference>
<accession>X0ZHU2</accession>
<feature type="non-terminal residue" evidence="1">
    <location>
        <position position="1"/>
    </location>
</feature>
<name>X0ZHU2_9ZZZZ</name>
<organism evidence="1">
    <name type="scientific">marine sediment metagenome</name>
    <dbReference type="NCBI Taxonomy" id="412755"/>
    <lineage>
        <taxon>unclassified sequences</taxon>
        <taxon>metagenomes</taxon>
        <taxon>ecological metagenomes</taxon>
    </lineage>
</organism>
<protein>
    <recommendedName>
        <fullName evidence="2">Right handed beta helix domain-containing protein</fullName>
    </recommendedName>
</protein>
<dbReference type="AlphaFoldDB" id="X0ZHU2"/>
<dbReference type="EMBL" id="BARS01050377">
    <property type="protein sequence ID" value="GAG47901.1"/>
    <property type="molecule type" value="Genomic_DNA"/>
</dbReference>
<comment type="caution">
    <text evidence="1">The sequence shown here is derived from an EMBL/GenBank/DDBJ whole genome shotgun (WGS) entry which is preliminary data.</text>
</comment>
<sequence length="108" mass="11284">TCNIEADAKIRGMSFFSKNAIASDPVTRVRKGARAVFQACVFSREEAGGTVPMVEIEDGAEAIFIGCTFVGGGEVINNIGGDITKVQMIACSERDTDGYGAVTNTGSL</sequence>
<proteinExistence type="predicted"/>
<evidence type="ECO:0008006" key="2">
    <source>
        <dbReference type="Google" id="ProtNLM"/>
    </source>
</evidence>